<accession>A0A2U1UXM3</accession>
<dbReference type="CDD" id="cd02042">
    <property type="entry name" value="ParAB_family"/>
    <property type="match status" value="1"/>
</dbReference>
<name>A0A2U1UXM3_9PROT</name>
<sequence length="210" mass="22687">MGVLVVAGSKGGTGKSLLSMSISAFLARKEADFALVDADPTEAASRWSQAIYEGPPFETYAERDEDKLAHLIADLGEQKRLVIVDTPGFDNLSSSVAIASADYVLIPCKSSEADLYEARATMNKVRSLARSTRRDIPARVVLNSVRSTTVANHAANEIRDAGLSPLKCSLGHRADYEVMTHSGKLPINGTAARELRALMAELTELEWLPK</sequence>
<organism evidence="1 2">
    <name type="scientific">Teichococcus aestuarii</name>
    <dbReference type="NCBI Taxonomy" id="568898"/>
    <lineage>
        <taxon>Bacteria</taxon>
        <taxon>Pseudomonadati</taxon>
        <taxon>Pseudomonadota</taxon>
        <taxon>Alphaproteobacteria</taxon>
        <taxon>Acetobacterales</taxon>
        <taxon>Roseomonadaceae</taxon>
        <taxon>Roseomonas</taxon>
    </lineage>
</organism>
<evidence type="ECO:0000313" key="2">
    <source>
        <dbReference type="Proteomes" id="UP000245048"/>
    </source>
</evidence>
<dbReference type="InterPro" id="IPR050678">
    <property type="entry name" value="DNA_Partitioning_ATPase"/>
</dbReference>
<dbReference type="OrthoDB" id="113462at2"/>
<dbReference type="Proteomes" id="UP000245048">
    <property type="component" value="Unassembled WGS sequence"/>
</dbReference>
<proteinExistence type="predicted"/>
<gene>
    <name evidence="1" type="ORF">CR165_23270</name>
</gene>
<dbReference type="AlphaFoldDB" id="A0A2U1UXM3"/>
<dbReference type="SUPFAM" id="SSF52540">
    <property type="entry name" value="P-loop containing nucleoside triphosphate hydrolases"/>
    <property type="match status" value="1"/>
</dbReference>
<evidence type="ECO:0000313" key="1">
    <source>
        <dbReference type="EMBL" id="PWC26426.1"/>
    </source>
</evidence>
<dbReference type="EMBL" id="PDOA01000041">
    <property type="protein sequence ID" value="PWC26426.1"/>
    <property type="molecule type" value="Genomic_DNA"/>
</dbReference>
<dbReference type="RefSeq" id="WP_109519301.1">
    <property type="nucleotide sequence ID" value="NZ_PDOA01000041.1"/>
</dbReference>
<dbReference type="PANTHER" id="PTHR13696">
    <property type="entry name" value="P-LOOP CONTAINING NUCLEOSIDE TRIPHOSPHATE HYDROLASE"/>
    <property type="match status" value="1"/>
</dbReference>
<dbReference type="Gene3D" id="3.40.50.300">
    <property type="entry name" value="P-loop containing nucleotide triphosphate hydrolases"/>
    <property type="match status" value="1"/>
</dbReference>
<reference evidence="2" key="1">
    <citation type="submission" date="2017-10" db="EMBL/GenBank/DDBJ databases">
        <authorList>
            <person name="Toshchakov S.V."/>
            <person name="Goeva M.A."/>
        </authorList>
    </citation>
    <scope>NUCLEOTIDE SEQUENCE [LARGE SCALE GENOMIC DNA]</scope>
    <source>
        <strain evidence="2">JR1/69-1-13</strain>
    </source>
</reference>
<protein>
    <submittedName>
        <fullName evidence="1">Partitioning protein</fullName>
    </submittedName>
</protein>
<dbReference type="Pfam" id="PF07015">
    <property type="entry name" value="VirC1"/>
    <property type="match status" value="1"/>
</dbReference>
<keyword evidence="2" id="KW-1185">Reference proteome</keyword>
<dbReference type="PANTHER" id="PTHR13696:SF99">
    <property type="entry name" value="COBYRINIC ACID AC-DIAMIDE SYNTHASE"/>
    <property type="match status" value="1"/>
</dbReference>
<dbReference type="PIRSF" id="PIRSF009320">
    <property type="entry name" value="Nuc_binding_HP_1000"/>
    <property type="match status" value="1"/>
</dbReference>
<dbReference type="InterPro" id="IPR009744">
    <property type="entry name" value="VirC1"/>
</dbReference>
<comment type="caution">
    <text evidence="1">The sequence shown here is derived from an EMBL/GenBank/DDBJ whole genome shotgun (WGS) entry which is preliminary data.</text>
</comment>
<dbReference type="InterPro" id="IPR027417">
    <property type="entry name" value="P-loop_NTPase"/>
</dbReference>